<dbReference type="GO" id="GO:0003677">
    <property type="term" value="F:DNA binding"/>
    <property type="evidence" value="ECO:0007669"/>
    <property type="project" value="TreeGrafter"/>
</dbReference>
<dbReference type="PANTHER" id="PTHR11455:SF9">
    <property type="entry name" value="CRYPTOCHROME CIRCADIAN CLOCK 5 ISOFORM X1"/>
    <property type="match status" value="1"/>
</dbReference>
<dbReference type="PROSITE" id="PS51645">
    <property type="entry name" value="PHR_CRY_ALPHA_BETA"/>
    <property type="match status" value="1"/>
</dbReference>
<dbReference type="GO" id="GO:0071949">
    <property type="term" value="F:FAD binding"/>
    <property type="evidence" value="ECO:0007669"/>
    <property type="project" value="TreeGrafter"/>
</dbReference>
<dbReference type="InterPro" id="IPR036155">
    <property type="entry name" value="Crypto/Photolyase_N_sf"/>
</dbReference>
<dbReference type="SUPFAM" id="SSF52425">
    <property type="entry name" value="Cryptochrome/photolyase, N-terminal domain"/>
    <property type="match status" value="1"/>
</dbReference>
<gene>
    <name evidence="2" type="ORF">B0I24_1088</name>
</gene>
<dbReference type="Pfam" id="PF00875">
    <property type="entry name" value="DNA_photolyase"/>
    <property type="match status" value="1"/>
</dbReference>
<dbReference type="RefSeq" id="WP_181452277.1">
    <property type="nucleotide sequence ID" value="NZ_PIPK01000008.1"/>
</dbReference>
<accession>A0A327WU94</accession>
<name>A0A327WU94_9GAMM</name>
<dbReference type="InterPro" id="IPR002081">
    <property type="entry name" value="Cryptochrome/DNA_photolyase_1"/>
</dbReference>
<sequence length="142" mass="16290">MKNIFWFTHDLRVQDNPTLKLARERSDNQLTAVFLQDPISAQQMGDPRKRFLRQALAALQEQLASIGIHLRVVHITWLEQANYLNSLAKELGSEHIFVSKQAGYYERQTLAKLAPHVVEVDANTLFSKHQLPFVAKTPRLTT</sequence>
<dbReference type="Gene3D" id="3.40.50.620">
    <property type="entry name" value="HUPs"/>
    <property type="match status" value="1"/>
</dbReference>
<proteinExistence type="predicted"/>
<feature type="domain" description="Photolyase/cryptochrome alpha/beta" evidence="1">
    <location>
        <begin position="1"/>
        <end position="125"/>
    </location>
</feature>
<evidence type="ECO:0000313" key="2">
    <source>
        <dbReference type="EMBL" id="RAJ96432.1"/>
    </source>
</evidence>
<dbReference type="AlphaFoldDB" id="A0A327WU94"/>
<comment type="caution">
    <text evidence="2">The sequence shown here is derived from an EMBL/GenBank/DDBJ whole genome shotgun (WGS) entry which is preliminary data.</text>
</comment>
<dbReference type="Proteomes" id="UP000249203">
    <property type="component" value="Unassembled WGS sequence"/>
</dbReference>
<dbReference type="PANTHER" id="PTHR11455">
    <property type="entry name" value="CRYPTOCHROME"/>
    <property type="match status" value="1"/>
</dbReference>
<reference evidence="2 3" key="1">
    <citation type="submission" date="2018-06" db="EMBL/GenBank/DDBJ databases">
        <title>Genomic Encyclopedia of Type Strains, Phase III (KMG-III): the genomes of soil and plant-associated and newly described type strains.</title>
        <authorList>
            <person name="Whitman W."/>
        </authorList>
    </citation>
    <scope>NUCLEOTIDE SEQUENCE [LARGE SCALE GENOMIC DNA]</scope>
    <source>
        <strain evidence="2 3">CGMCC 1.15366</strain>
    </source>
</reference>
<dbReference type="InterPro" id="IPR006050">
    <property type="entry name" value="DNA_photolyase_N"/>
</dbReference>
<protein>
    <submittedName>
        <fullName evidence="2">DNA photolyase</fullName>
    </submittedName>
</protein>
<evidence type="ECO:0000313" key="3">
    <source>
        <dbReference type="Proteomes" id="UP000249203"/>
    </source>
</evidence>
<dbReference type="InterPro" id="IPR014729">
    <property type="entry name" value="Rossmann-like_a/b/a_fold"/>
</dbReference>
<evidence type="ECO:0000259" key="1">
    <source>
        <dbReference type="PROSITE" id="PS51645"/>
    </source>
</evidence>
<keyword evidence="2" id="KW-0456">Lyase</keyword>
<organism evidence="2 3">
    <name type="scientific">Aliidiomarina maris</name>
    <dbReference type="NCBI Taxonomy" id="531312"/>
    <lineage>
        <taxon>Bacteria</taxon>
        <taxon>Pseudomonadati</taxon>
        <taxon>Pseudomonadota</taxon>
        <taxon>Gammaproteobacteria</taxon>
        <taxon>Alteromonadales</taxon>
        <taxon>Idiomarinaceae</taxon>
        <taxon>Aliidiomarina</taxon>
    </lineage>
</organism>
<dbReference type="GO" id="GO:0003904">
    <property type="term" value="F:deoxyribodipyrimidine photo-lyase activity"/>
    <property type="evidence" value="ECO:0007669"/>
    <property type="project" value="TreeGrafter"/>
</dbReference>
<dbReference type="EMBL" id="QLMD01000008">
    <property type="protein sequence ID" value="RAJ96432.1"/>
    <property type="molecule type" value="Genomic_DNA"/>
</dbReference>